<keyword evidence="2" id="KW-1185">Reference proteome</keyword>
<dbReference type="AlphaFoldDB" id="A0A498HJ55"/>
<sequence>MNVTWSNSSFVEEPNMEEVLRKYFDLYDTTMQVKKDNYILRKKLALVESEKNEAKVEHQSYLDNGEKLCHTPNLKIRMIIELGHE</sequence>
<dbReference type="EMBL" id="RDQH01000342">
    <property type="protein sequence ID" value="RXH71496.1"/>
    <property type="molecule type" value="Genomic_DNA"/>
</dbReference>
<comment type="caution">
    <text evidence="1">The sequence shown here is derived from an EMBL/GenBank/DDBJ whole genome shotgun (WGS) entry which is preliminary data.</text>
</comment>
<gene>
    <name evidence="1" type="ORF">DVH24_018851</name>
</gene>
<protein>
    <submittedName>
        <fullName evidence="1">Uncharacterized protein</fullName>
    </submittedName>
</protein>
<evidence type="ECO:0000313" key="1">
    <source>
        <dbReference type="EMBL" id="RXH71496.1"/>
    </source>
</evidence>
<accession>A0A498HJ55</accession>
<proteinExistence type="predicted"/>
<organism evidence="1 2">
    <name type="scientific">Malus domestica</name>
    <name type="common">Apple</name>
    <name type="synonym">Pyrus malus</name>
    <dbReference type="NCBI Taxonomy" id="3750"/>
    <lineage>
        <taxon>Eukaryota</taxon>
        <taxon>Viridiplantae</taxon>
        <taxon>Streptophyta</taxon>
        <taxon>Embryophyta</taxon>
        <taxon>Tracheophyta</taxon>
        <taxon>Spermatophyta</taxon>
        <taxon>Magnoliopsida</taxon>
        <taxon>eudicotyledons</taxon>
        <taxon>Gunneridae</taxon>
        <taxon>Pentapetalae</taxon>
        <taxon>rosids</taxon>
        <taxon>fabids</taxon>
        <taxon>Rosales</taxon>
        <taxon>Rosaceae</taxon>
        <taxon>Amygdaloideae</taxon>
        <taxon>Maleae</taxon>
        <taxon>Malus</taxon>
    </lineage>
</organism>
<dbReference type="Proteomes" id="UP000290289">
    <property type="component" value="Chromosome 16"/>
</dbReference>
<name>A0A498HJ55_MALDO</name>
<evidence type="ECO:0000313" key="2">
    <source>
        <dbReference type="Proteomes" id="UP000290289"/>
    </source>
</evidence>
<reference evidence="1 2" key="1">
    <citation type="submission" date="2018-10" db="EMBL/GenBank/DDBJ databases">
        <title>A high-quality apple genome assembly.</title>
        <authorList>
            <person name="Hu J."/>
        </authorList>
    </citation>
    <scope>NUCLEOTIDE SEQUENCE [LARGE SCALE GENOMIC DNA]</scope>
    <source>
        <strain evidence="2">cv. HFTH1</strain>
        <tissue evidence="1">Young leaf</tissue>
    </source>
</reference>